<dbReference type="SMART" id="SM01349">
    <property type="entry name" value="TOG"/>
    <property type="match status" value="1"/>
</dbReference>
<dbReference type="InterPro" id="IPR056810">
    <property type="entry name" value="GNC1-like_N"/>
</dbReference>
<feature type="domain" description="TOG" evidence="5">
    <location>
        <begin position="1266"/>
        <end position="1502"/>
    </location>
</feature>
<evidence type="ECO:0000256" key="2">
    <source>
        <dbReference type="ARBA" id="ARBA00022737"/>
    </source>
</evidence>
<evidence type="ECO:0000313" key="6">
    <source>
        <dbReference type="EMBL" id="CAG5094470.1"/>
    </source>
</evidence>
<evidence type="ECO:0000256" key="4">
    <source>
        <dbReference type="SAM" id="Coils"/>
    </source>
</evidence>
<feature type="repeat" description="HEAT" evidence="3">
    <location>
        <begin position="1914"/>
        <end position="1951"/>
    </location>
</feature>
<keyword evidence="2" id="KW-0677">Repeat</keyword>
<dbReference type="SUPFAM" id="SSF48371">
    <property type="entry name" value="ARM repeat"/>
    <property type="match status" value="4"/>
</dbReference>
<dbReference type="InterPro" id="IPR011989">
    <property type="entry name" value="ARM-like"/>
</dbReference>
<reference evidence="6 7" key="1">
    <citation type="submission" date="2021-04" db="EMBL/GenBank/DDBJ databases">
        <authorList>
            <person name="Bliznina A."/>
        </authorList>
    </citation>
    <scope>NUCLEOTIDE SEQUENCE [LARGE SCALE GENOMIC DNA]</scope>
</reference>
<sequence length="2562" mass="280457">MDAEGPKEGEKSFEKLFIEVEQRILKTHPLEDRVQAVHEAADLVKKADSKQKLATVQLIVEPLHNASPPALRRAVLEAIKYAVTTADEASRKFVVGGLFLAVEKKAKSLLSTANSRMSCLESLVWIKVLTELCSACGSFLSPEVAKKAVAIGSKLATCSATYSKVDFFDSRVRELLAIKAIKEAVVEDSSAVVLHAWIYKTEQLKELKSSVLKSVNDIFQEKAKSTRGDLQKLQYISTVLEVEDVKELVPTMKKMMLRSPEVCCPRIHAIVMGFKNDFSELAADLQEPLLKCLVGMDVENVKNSAVALQRIYERSSSAPAKVVEHIRKVWNGKEGKITSNGQKVEILKLFGYFVNATEDTRVSAITNLVLSAEKEITDETLVVVGNSLAVLSEKTKNENVHKTILEAATKQTKGTGAGLNVYLRGLYHQISSDNVSLFEGAAQKVLTTSLDNIEKNPAGGSAALLVMEGLYRFGGFAEFPDLIKSKLEKIATAKILKNIASNPAALELFSIFVVNYFGSSTPGDETIRVALLSVLVKQVLYGRWSATLKKCLDEMTDGTKFAGISKAFVNELASPNYKHDDLELFSKSAVMAKIIVKLAQKNNATEIAKDLITWATYSAMSIKHWTATVFKQLPSLEDILIAQFTNLALDEDHDDSFYKKIGILAGVSEKFTALVLEKILSGVLNAPGEWKEITLEQINISLTPEGELYDTSVIKAKEEKIDKNSKNYEEEKWALEQKRKLELKRGTVKLNKAQLEAKTKQLAFESEVRTEYSSRVRTFINCTRVLDAIICQHGRKLKPSFTKFVPELSSKLFRMVGYDICSSDALSMISRLVELCGRDCAAPSYCHSIVVICARLASSENVTSNWKEEKLSDALSRNLDLSPEEDARNLSECFAGCVSEFANRCLSKDGDKAITVLKNSFERLPKLQAIQTLTALVNHMSTSSHASTFEASELVVHLAGSLRLREMNSLDTAVPLVDGFASESVSCRSACLTALQQLMPEHGKDEESSKLEDYLSHRVYSSRHSTEMSLKILADQTMGDLDLFPPEDSLKRLCDDCSSGIYHLEIQASKALAELLRTVPISEEAEDFALPEEVCQESCNEALSLLMDAFKFEFEEAGPKYDEVGRLLKNREDRSVRRYGLGAGMKMIASGITSDKAMELFLLLVPDALNDSNVDVAAEMLNVGVAAVDTHGMTLMKDILTLFDKYLEGGKSQGDADGARQSVVVLLGRLASHLPVTDPRVKPIIGKLIAALSVPSEMVQKAVANCLPGLVPAIKSDAKNVINGLLSLALESNNYGERRGGAAGLAGMVKGLGILSLKKYDILKRLLAAVQDKKSVIKREGALLCFSSLCYSLGRLFEPFIGKVLPELLESFGDNVKCVREAAEEAAINVMKSLSAHGVKLVLPALLKALENDTWRTKVGGVDLLGMMSHCAPKQLSKCLPQIVPYLIEVLADSHPKVSKAGREALAQVGDVIQNPEIKALSNFLLEGLASPAQKIAPALVELNKTRFVHHIDAASLALIMPIVQRAFNERSAETRKLSAQIISGMCAKNANLCTESDLQPYLGSIMPGLKGTLTDPVPDVRATAAKAIGNVVAISSDGSVTDGLHEWLNGLLTSDSSAVDRSGGAQGLAEVMFAQGVEELDELIPKMIKMASDTRLAPTIRDGYCMAFIYFPVVFRQQFSEYISKIIPALLVNLADEQEYLRDTALKAGKKIIQLFADSAIKLLLPELESGLLDENWRIRFSSVQLLGDLLFHITGISGKMSSESGGDESLGSVETQKAIINKLGEDVYNRVMAGLYMCRNDIALNVRSSALHVWKLLINNTARTIREVLPILIELILKNLASEHEDNRSIASRTLGDLAKKLGERILPKLMPILNRGLKTGTDEQRQGVCIGLSEVISAASKDMVAVMAADVGPTIKRALSDSNENVRQEAACTFDVLHNKLGSQAVEEIIPHLVGLLDSQRNERAYALDGLRKVLVSKGRSVLPAVLPKLTEPPVNCATLSSLAAASGEHLSRYVDQVMEALIGALADEDCSEEKLKECTIIIDEVSDDYGASLILSEILDATKDEDAGRRTAAALLTKEFVTRTEADYCDYYGAMFRDMLQLMTDAPESPTLELAWDSLQFVVKRMDAEELQNHLASLRQAISFIKKELDSEGHLPGFGLPKKGINCLVPLFKECILNGGPEVKEQCAQCMQDVISMCPPAAIKPSIIGITGPLIRVLGDRYGWQVKVPLIACLNLLLSRCGLGLKAFLPQLQTTFVKAMHDESREIRFSGAEALGKLAVHSTKVIPLTTELKNAIEKCSDPEFYTTYCHALRLVVESAGKKVTTELRNEIIELMEENIRLEDEKSRLCSAGVLGACVAGHEDPEVEALDDLLDVDCVGQLEALSVVMKLNPTMLLAKEDIGQLLIANVKVAKENAQAVALTAAYAVKHFDSESYPGFLHKVLKELMVAGPTEAQQTLGNALAWTQKPMEEANTSLCQYVVVGCKSLDLQIKSAFETCLTVMSKVRESDQKLEDFLARCPSGKDNTWINEFCRTGGRLRRLAITTPVIKQPDVTLLLE</sequence>
<feature type="coiled-coil region" evidence="4">
    <location>
        <begin position="718"/>
        <end position="758"/>
    </location>
</feature>
<evidence type="ECO:0000259" key="5">
    <source>
        <dbReference type="SMART" id="SM01349"/>
    </source>
</evidence>
<organism evidence="6 7">
    <name type="scientific">Oikopleura dioica</name>
    <name type="common">Tunicate</name>
    <dbReference type="NCBI Taxonomy" id="34765"/>
    <lineage>
        <taxon>Eukaryota</taxon>
        <taxon>Metazoa</taxon>
        <taxon>Chordata</taxon>
        <taxon>Tunicata</taxon>
        <taxon>Appendicularia</taxon>
        <taxon>Copelata</taxon>
        <taxon>Oikopleuridae</taxon>
        <taxon>Oikopleura</taxon>
    </lineage>
</organism>
<keyword evidence="7" id="KW-1185">Reference proteome</keyword>
<name>A0ABN7SB60_OIKDI</name>
<evidence type="ECO:0000256" key="1">
    <source>
        <dbReference type="ARBA" id="ARBA00007366"/>
    </source>
</evidence>
<evidence type="ECO:0000313" key="7">
    <source>
        <dbReference type="Proteomes" id="UP001158576"/>
    </source>
</evidence>
<dbReference type="PANTHER" id="PTHR23346:SF7">
    <property type="entry name" value="STALLED RIBOSOME SENSOR GCN1"/>
    <property type="match status" value="1"/>
</dbReference>
<dbReference type="PANTHER" id="PTHR23346">
    <property type="entry name" value="TRANSLATIONAL ACTIVATOR GCN1-RELATED"/>
    <property type="match status" value="1"/>
</dbReference>
<keyword evidence="4" id="KW-0175">Coiled coil</keyword>
<feature type="repeat" description="HEAT" evidence="3">
    <location>
        <begin position="1566"/>
        <end position="1603"/>
    </location>
</feature>
<dbReference type="EMBL" id="OU015569">
    <property type="protein sequence ID" value="CAG5094470.1"/>
    <property type="molecule type" value="Genomic_DNA"/>
</dbReference>
<feature type="repeat" description="HEAT" evidence="3">
    <location>
        <begin position="1443"/>
        <end position="1481"/>
    </location>
</feature>
<dbReference type="Pfam" id="PF24993">
    <property type="entry name" value="GNC1_N"/>
    <property type="match status" value="1"/>
</dbReference>
<gene>
    <name evidence="6" type="ORF">OKIOD_LOCUS5143</name>
</gene>
<dbReference type="PROSITE" id="PS50077">
    <property type="entry name" value="HEAT_REPEAT"/>
    <property type="match status" value="3"/>
</dbReference>
<dbReference type="Pfam" id="PF24984">
    <property type="entry name" value="HEAT_EF3_GNC1"/>
    <property type="match status" value="1"/>
</dbReference>
<dbReference type="InterPro" id="IPR016024">
    <property type="entry name" value="ARM-type_fold"/>
</dbReference>
<dbReference type="InterPro" id="IPR034085">
    <property type="entry name" value="TOG"/>
</dbReference>
<proteinExistence type="inferred from homology"/>
<dbReference type="InterPro" id="IPR057546">
    <property type="entry name" value="HEAT_GCN1"/>
</dbReference>
<accession>A0ABN7SB60</accession>
<evidence type="ECO:0000256" key="3">
    <source>
        <dbReference type="PROSITE-ProRule" id="PRU00103"/>
    </source>
</evidence>
<dbReference type="InterPro" id="IPR021133">
    <property type="entry name" value="HEAT_type_2"/>
</dbReference>
<protein>
    <submittedName>
        <fullName evidence="6">Oidioi.mRNA.OKI2018_I69.XSR.g13585.t1.cds</fullName>
    </submittedName>
</protein>
<dbReference type="Gene3D" id="1.25.10.10">
    <property type="entry name" value="Leucine-rich Repeat Variant"/>
    <property type="match status" value="6"/>
</dbReference>
<comment type="similarity">
    <text evidence="1">Belongs to the GCN1 family.</text>
</comment>
<dbReference type="Pfam" id="PF23271">
    <property type="entry name" value="HEAT_GCN1"/>
    <property type="match status" value="1"/>
</dbReference>
<dbReference type="Pfam" id="PF25801">
    <property type="entry name" value="HEAT_GCN1_C_2"/>
    <property type="match status" value="1"/>
</dbReference>
<dbReference type="Proteomes" id="UP001158576">
    <property type="component" value="Chromosome XSR"/>
</dbReference>
<dbReference type="Pfam" id="PF24987">
    <property type="entry name" value="HEAT_EF3_N"/>
    <property type="match status" value="2"/>
</dbReference>